<feature type="region of interest" description="Disordered" evidence="2">
    <location>
        <begin position="1"/>
        <end position="30"/>
    </location>
</feature>
<gene>
    <name evidence="5" type="ORF">CTI12_AA591960</name>
</gene>
<dbReference type="GO" id="GO:0034063">
    <property type="term" value="P:stress granule assembly"/>
    <property type="evidence" value="ECO:0007669"/>
    <property type="project" value="TreeGrafter"/>
</dbReference>
<evidence type="ECO:0000256" key="1">
    <source>
        <dbReference type="PROSITE-ProRule" id="PRU00869"/>
    </source>
</evidence>
<keyword evidence="6" id="KW-1185">Reference proteome</keyword>
<evidence type="ECO:0000313" key="5">
    <source>
        <dbReference type="EMBL" id="PWA37257.1"/>
    </source>
</evidence>
<dbReference type="InterPro" id="IPR025762">
    <property type="entry name" value="DFDF"/>
</dbReference>
<dbReference type="GO" id="GO:0033962">
    <property type="term" value="P:P-body assembly"/>
    <property type="evidence" value="ECO:0007669"/>
    <property type="project" value="TreeGrafter"/>
</dbReference>
<feature type="compositionally biased region" description="Acidic residues" evidence="2">
    <location>
        <begin position="77"/>
        <end position="88"/>
    </location>
</feature>
<reference evidence="5 6" key="1">
    <citation type="journal article" date="2018" name="Mol. Plant">
        <title>The genome of Artemisia annua provides insight into the evolution of Asteraceae family and artemisinin biosynthesis.</title>
        <authorList>
            <person name="Shen Q."/>
            <person name="Zhang L."/>
            <person name="Liao Z."/>
            <person name="Wang S."/>
            <person name="Yan T."/>
            <person name="Shi P."/>
            <person name="Liu M."/>
            <person name="Fu X."/>
            <person name="Pan Q."/>
            <person name="Wang Y."/>
            <person name="Lv Z."/>
            <person name="Lu X."/>
            <person name="Zhang F."/>
            <person name="Jiang W."/>
            <person name="Ma Y."/>
            <person name="Chen M."/>
            <person name="Hao X."/>
            <person name="Li L."/>
            <person name="Tang Y."/>
            <person name="Lv G."/>
            <person name="Zhou Y."/>
            <person name="Sun X."/>
            <person name="Brodelius P.E."/>
            <person name="Rose J.K.C."/>
            <person name="Tang K."/>
        </authorList>
    </citation>
    <scope>NUCLEOTIDE SEQUENCE [LARGE SCALE GENOMIC DNA]</scope>
    <source>
        <strain evidence="6">cv. Huhao1</strain>
        <tissue evidence="5">Leaf</tissue>
    </source>
</reference>
<dbReference type="OrthoDB" id="21539at2759"/>
<feature type="domain" description="TFG box profile" evidence="4">
    <location>
        <begin position="115"/>
        <end position="135"/>
    </location>
</feature>
<evidence type="ECO:0000256" key="2">
    <source>
        <dbReference type="SAM" id="MobiDB-lite"/>
    </source>
</evidence>
<sequence length="177" mass="19999">MNLKNDAPSQCAALGRRPPGPTLRPALIPSRNRLHDQLRFTEEFDFSAMNEKFNKDEVSGTLGKSIRSSSKEKGENATDEDEPEEENDSNLPKVDVKADFFYSLSSNALDRQSNYGQTRFSEQMKLDTETFGEFSRYRGGRRGGRVPYHGGGSRGGRIWVFGEGYSWREKSISKCDQ</sequence>
<dbReference type="PROSITE" id="PS51536">
    <property type="entry name" value="TFG"/>
    <property type="match status" value="1"/>
</dbReference>
<feature type="region of interest" description="Disordered" evidence="2">
    <location>
        <begin position="51"/>
        <end position="93"/>
    </location>
</feature>
<organism evidence="5 6">
    <name type="scientific">Artemisia annua</name>
    <name type="common">Sweet wormwood</name>
    <dbReference type="NCBI Taxonomy" id="35608"/>
    <lineage>
        <taxon>Eukaryota</taxon>
        <taxon>Viridiplantae</taxon>
        <taxon>Streptophyta</taxon>
        <taxon>Embryophyta</taxon>
        <taxon>Tracheophyta</taxon>
        <taxon>Spermatophyta</taxon>
        <taxon>Magnoliopsida</taxon>
        <taxon>eudicotyledons</taxon>
        <taxon>Gunneridae</taxon>
        <taxon>Pentapetalae</taxon>
        <taxon>asterids</taxon>
        <taxon>campanulids</taxon>
        <taxon>Asterales</taxon>
        <taxon>Asteraceae</taxon>
        <taxon>Asteroideae</taxon>
        <taxon>Anthemideae</taxon>
        <taxon>Artemisiinae</taxon>
        <taxon>Artemisia</taxon>
    </lineage>
</organism>
<evidence type="ECO:0000259" key="3">
    <source>
        <dbReference type="PROSITE" id="PS51512"/>
    </source>
</evidence>
<dbReference type="Proteomes" id="UP000245207">
    <property type="component" value="Unassembled WGS sequence"/>
</dbReference>
<evidence type="ECO:0000313" key="6">
    <source>
        <dbReference type="Proteomes" id="UP000245207"/>
    </source>
</evidence>
<dbReference type="STRING" id="35608.A0A2U1KKF6"/>
<dbReference type="SMART" id="SM01199">
    <property type="entry name" value="FDF"/>
    <property type="match status" value="1"/>
</dbReference>
<dbReference type="Pfam" id="PF09532">
    <property type="entry name" value="FDF"/>
    <property type="match status" value="1"/>
</dbReference>
<protein>
    <submittedName>
        <fullName evidence="5">LSM domain, FDF domain, FFD box, DFDF domain, TFG box</fullName>
    </submittedName>
</protein>
<comment type="caution">
    <text evidence="5">The sequence shown here is derived from an EMBL/GenBank/DDBJ whole genome shotgun (WGS) entry which is preliminary data.</text>
</comment>
<dbReference type="PANTHER" id="PTHR13586">
    <property type="entry name" value="SCD6 PROTEIN-RELATED"/>
    <property type="match status" value="1"/>
</dbReference>
<name>A0A2U1KKF6_ARTAN</name>
<dbReference type="PANTHER" id="PTHR13586:SF0">
    <property type="entry name" value="TRAILER HITCH, ISOFORM H"/>
    <property type="match status" value="1"/>
</dbReference>
<dbReference type="InterPro" id="IPR025768">
    <property type="entry name" value="TFG_box"/>
</dbReference>
<dbReference type="GO" id="GO:0003729">
    <property type="term" value="F:mRNA binding"/>
    <property type="evidence" value="ECO:0007669"/>
    <property type="project" value="TreeGrafter"/>
</dbReference>
<feature type="short sequence motif" description="TFG box" evidence="1">
    <location>
        <begin position="115"/>
        <end position="135"/>
    </location>
</feature>
<feature type="compositionally biased region" description="Low complexity" evidence="2">
    <location>
        <begin position="13"/>
        <end position="27"/>
    </location>
</feature>
<dbReference type="GO" id="GO:0000932">
    <property type="term" value="C:P-body"/>
    <property type="evidence" value="ECO:0007669"/>
    <property type="project" value="TreeGrafter"/>
</dbReference>
<accession>A0A2U1KKF6</accession>
<proteinExistence type="predicted"/>
<dbReference type="PROSITE" id="PS51512">
    <property type="entry name" value="DFDF"/>
    <property type="match status" value="1"/>
</dbReference>
<feature type="domain" description="DFDF" evidence="3">
    <location>
        <begin position="32"/>
        <end position="68"/>
    </location>
</feature>
<dbReference type="AlphaFoldDB" id="A0A2U1KKF6"/>
<dbReference type="InterPro" id="IPR019050">
    <property type="entry name" value="FDF_dom"/>
</dbReference>
<dbReference type="EMBL" id="PKPP01017041">
    <property type="protein sequence ID" value="PWA37257.1"/>
    <property type="molecule type" value="Genomic_DNA"/>
</dbReference>
<evidence type="ECO:0000259" key="4">
    <source>
        <dbReference type="PROSITE" id="PS51536"/>
    </source>
</evidence>